<dbReference type="Pfam" id="PF01593">
    <property type="entry name" value="Amino_oxidase"/>
    <property type="match status" value="1"/>
</dbReference>
<gene>
    <name evidence="5" type="ORF">KV203_17985</name>
</gene>
<name>A0ABX8SHD2_9ACTN</name>
<feature type="domain" description="Amine oxidase" evidence="4">
    <location>
        <begin position="36"/>
        <end position="479"/>
    </location>
</feature>
<dbReference type="Gene3D" id="3.50.50.60">
    <property type="entry name" value="FAD/NAD(P)-binding domain"/>
    <property type="match status" value="1"/>
</dbReference>
<accession>A0ABX8SHD2</accession>
<organism evidence="5 6">
    <name type="scientific">Skermania pinensis</name>
    <dbReference type="NCBI Taxonomy" id="39122"/>
    <lineage>
        <taxon>Bacteria</taxon>
        <taxon>Bacillati</taxon>
        <taxon>Actinomycetota</taxon>
        <taxon>Actinomycetes</taxon>
        <taxon>Mycobacteriales</taxon>
        <taxon>Gordoniaceae</taxon>
        <taxon>Skermania</taxon>
    </lineage>
</organism>
<dbReference type="InterPro" id="IPR002937">
    <property type="entry name" value="Amino_oxidase"/>
</dbReference>
<comment type="similarity">
    <text evidence="2">Belongs to the flavin monoamine oxidase family.</text>
</comment>
<dbReference type="PRINTS" id="PR00757">
    <property type="entry name" value="AMINEOXDASEF"/>
</dbReference>
<dbReference type="Proteomes" id="UP000887023">
    <property type="component" value="Chromosome"/>
</dbReference>
<evidence type="ECO:0000256" key="1">
    <source>
        <dbReference type="ARBA" id="ARBA00001974"/>
    </source>
</evidence>
<dbReference type="SUPFAM" id="SSF54373">
    <property type="entry name" value="FAD-linked reductases, C-terminal domain"/>
    <property type="match status" value="1"/>
</dbReference>
<keyword evidence="6" id="KW-1185">Reference proteome</keyword>
<dbReference type="SUPFAM" id="SSF51905">
    <property type="entry name" value="FAD/NAD(P)-binding domain"/>
    <property type="match status" value="1"/>
</dbReference>
<evidence type="ECO:0000313" key="6">
    <source>
        <dbReference type="Proteomes" id="UP000887023"/>
    </source>
</evidence>
<dbReference type="InterPro" id="IPR036188">
    <property type="entry name" value="FAD/NAD-bd_sf"/>
</dbReference>
<dbReference type="EMBL" id="CP079105">
    <property type="protein sequence ID" value="QXQ16040.1"/>
    <property type="molecule type" value="Genomic_DNA"/>
</dbReference>
<keyword evidence="3" id="KW-0560">Oxidoreductase</keyword>
<evidence type="ECO:0000259" key="4">
    <source>
        <dbReference type="Pfam" id="PF01593"/>
    </source>
</evidence>
<evidence type="ECO:0000313" key="5">
    <source>
        <dbReference type="EMBL" id="QXQ16040.1"/>
    </source>
</evidence>
<dbReference type="InterPro" id="IPR001613">
    <property type="entry name" value="Flavin_amine_oxidase"/>
</dbReference>
<proteinExistence type="inferred from homology"/>
<dbReference type="InterPro" id="IPR050703">
    <property type="entry name" value="Flavin_MAO"/>
</dbReference>
<sequence>MLELSQSTDLVRVLHVARVRSIGMAETDVVIVGAGLSGLSAARALRDAGRTVTVLEARDRVGGRTMGGQLAGAPIELGGTWLGAGHTQMYALVDRLGLETFPTWNDAGRLLLDLGGRRVPLASHKGATPKLNPIALADLAQGLARFGRLARSVDPAQPWAHPEAEYLDGQTYESWVRRNLKTRIGRSYFRVLAEAVYSADGADMSLLHTLFYTASNGDLETLISVDEGAQRDRVVGGSILIAERLAEGLDVRLDSPVARIAQDDAGVVVTTRAGAEFGAARVIVTVPPTLAGRIDYQPILPAWRDQLTQRVPAGTVVKCFAAYPEPFWRAAGWNGQAISDRGPVKVTFDVSPPGLGTPDAGSAADVGILLGFVEGGAARRWQRWPETERRRAVLDCFTRYFGPQAARPTDYLEQDWSAEEFTRGCYGAHFAPGVWTGYGDVLRAPIGRLYWAGAEYAVQWNGYMEGAVRSGRRTADEILEVLS</sequence>
<protein>
    <submittedName>
        <fullName evidence="5">Flavin monoamine oxidase family protein</fullName>
    </submittedName>
</protein>
<dbReference type="PANTHER" id="PTHR43563">
    <property type="entry name" value="AMINE OXIDASE"/>
    <property type="match status" value="1"/>
</dbReference>
<dbReference type="PANTHER" id="PTHR43563:SF1">
    <property type="entry name" value="AMINE OXIDASE [FLAVIN-CONTAINING] B"/>
    <property type="match status" value="1"/>
</dbReference>
<evidence type="ECO:0000256" key="2">
    <source>
        <dbReference type="ARBA" id="ARBA00005995"/>
    </source>
</evidence>
<evidence type="ECO:0000256" key="3">
    <source>
        <dbReference type="ARBA" id="ARBA00023002"/>
    </source>
</evidence>
<reference evidence="5" key="1">
    <citation type="submission" date="2021-07" db="EMBL/GenBank/DDBJ databases">
        <title>Candidatus Kaistella beijingensis sp. nov. isolated from a municipal wastewater treatment plant is involved in sludge foaming.</title>
        <authorList>
            <person name="Song Y."/>
            <person name="Liu S.-J."/>
        </authorList>
    </citation>
    <scope>NUCLEOTIDE SEQUENCE</scope>
    <source>
        <strain evidence="5">DSM 43998</strain>
    </source>
</reference>
<comment type="cofactor">
    <cofactor evidence="1">
        <name>FAD</name>
        <dbReference type="ChEBI" id="CHEBI:57692"/>
    </cofactor>
</comment>